<proteinExistence type="inferred from homology"/>
<name>A0A5M4FEH9_9ACTN</name>
<feature type="transmembrane region" description="Helical" evidence="10">
    <location>
        <begin position="379"/>
        <end position="399"/>
    </location>
</feature>
<keyword evidence="2 10" id="KW-0813">Transport</keyword>
<evidence type="ECO:0000256" key="1">
    <source>
        <dbReference type="ARBA" id="ARBA00004651"/>
    </source>
</evidence>
<comment type="function">
    <text evidence="10">Na(+)/H(+) antiporter that extrudes sodium in exchange for external protons.</text>
</comment>
<dbReference type="InterPro" id="IPR006153">
    <property type="entry name" value="Cation/H_exchanger_TM"/>
</dbReference>
<dbReference type="EMBL" id="SDPQ02000002">
    <property type="protein sequence ID" value="KAA1397682.1"/>
    <property type="molecule type" value="Genomic_DNA"/>
</dbReference>
<keyword evidence="3 10" id="KW-1003">Cell membrane</keyword>
<dbReference type="GO" id="GO:0051453">
    <property type="term" value="P:regulation of intracellular pH"/>
    <property type="evidence" value="ECO:0007669"/>
    <property type="project" value="TreeGrafter"/>
</dbReference>
<accession>A0A5M4FEH9</accession>
<keyword evidence="6 10" id="KW-0915">Sodium</keyword>
<comment type="caution">
    <text evidence="12">The sequence shown here is derived from an EMBL/GenBank/DDBJ whole genome shotgun (WGS) entry which is preliminary data.</text>
</comment>
<dbReference type="GO" id="GO:0005886">
    <property type="term" value="C:plasma membrane"/>
    <property type="evidence" value="ECO:0007669"/>
    <property type="project" value="UniProtKB-SubCell"/>
</dbReference>
<keyword evidence="5 10" id="KW-1133">Transmembrane helix</keyword>
<dbReference type="Pfam" id="PF00999">
    <property type="entry name" value="Na_H_Exchanger"/>
    <property type="match status" value="1"/>
</dbReference>
<comment type="caution">
    <text evidence="10">Lacks conserved residue(s) required for the propagation of feature annotation.</text>
</comment>
<sequence>MVPVLEPLVVVLVAILVLGALCRRFGLVEPPILLLGGLAIGLVPHIKDVELAPELILTIVLPALLYWEALTTSLREVRANLRVIVLLAVGLVLFTTPVVAWALHEFNDTDWPTAFIIGAVLAPTDAAAVAAIAYMLPRRFMTMLRAESLINDGTALVLVAAAVDVAVGGERVHWGSIWLDLVLSYAGGIAIGVAVAGIVILVRRYLHDPMLGTVLSVATPFVAFLPAEELHVSGVLAVVVCGLTVARYAPRLISAESRLRTYSFWGLTSYLLNAALFVLVGIELPRATEALESHTLRDGILAVAVATLAVVLSRVIWSYTSTILIRTIDRRPSQRARRVDNRRRVPTMWAGVRGGISLAAALAVPLTTDAGQPFLERDFIIFVTGGTVLLTLVVQGMTLPRVIRWARYDPDDAAAREHDLARHALIAVSLDRLSESSAETPHQQKVIDNIRHSLEKQRATVPAPDDAGRAATVRDFLDFETDLRLDLIGAQRDALTTLRDEQQIDGAIYLRLESVLDSEERSLRLTRDARDGGLRGPE</sequence>
<evidence type="ECO:0000256" key="3">
    <source>
        <dbReference type="ARBA" id="ARBA00022475"/>
    </source>
</evidence>
<keyword evidence="9 10" id="KW-0739">Sodium transport</keyword>
<feature type="transmembrane region" description="Helical" evidence="10">
    <location>
        <begin position="346"/>
        <end position="367"/>
    </location>
</feature>
<dbReference type="InterPro" id="IPR004705">
    <property type="entry name" value="Cation/H_exchanger_CPA1_bac"/>
</dbReference>
<evidence type="ECO:0000256" key="2">
    <source>
        <dbReference type="ARBA" id="ARBA00022448"/>
    </source>
</evidence>
<organism evidence="12 13">
    <name type="scientific">Aeromicrobium ginsengisoli</name>
    <dbReference type="NCBI Taxonomy" id="363867"/>
    <lineage>
        <taxon>Bacteria</taxon>
        <taxon>Bacillati</taxon>
        <taxon>Actinomycetota</taxon>
        <taxon>Actinomycetes</taxon>
        <taxon>Propionibacteriales</taxon>
        <taxon>Nocardioidaceae</taxon>
        <taxon>Aeromicrobium</taxon>
    </lineage>
</organism>
<feature type="transmembrane region" description="Helical" evidence="10">
    <location>
        <begin position="51"/>
        <end position="69"/>
    </location>
</feature>
<keyword evidence="10" id="KW-0050">Antiport</keyword>
<dbReference type="GO" id="GO:0015386">
    <property type="term" value="F:potassium:proton antiporter activity"/>
    <property type="evidence" value="ECO:0007669"/>
    <property type="project" value="TreeGrafter"/>
</dbReference>
<comment type="similarity">
    <text evidence="10">Belongs to the monovalent cation:proton antiporter 1 (CPA1) transporter (TC 2.A.36) family.</text>
</comment>
<evidence type="ECO:0000256" key="4">
    <source>
        <dbReference type="ARBA" id="ARBA00022692"/>
    </source>
</evidence>
<keyword evidence="8 10" id="KW-0472">Membrane</keyword>
<dbReference type="GO" id="GO:0015385">
    <property type="term" value="F:sodium:proton antiporter activity"/>
    <property type="evidence" value="ECO:0007669"/>
    <property type="project" value="InterPro"/>
</dbReference>
<evidence type="ECO:0000313" key="13">
    <source>
        <dbReference type="Proteomes" id="UP000380867"/>
    </source>
</evidence>
<feature type="domain" description="Cation/H+ exchanger transmembrane" evidence="11">
    <location>
        <begin position="14"/>
        <end position="405"/>
    </location>
</feature>
<keyword evidence="4 10" id="KW-0812">Transmembrane</keyword>
<dbReference type="InterPro" id="IPR018422">
    <property type="entry name" value="Cation/H_exchanger_CPA1"/>
</dbReference>
<evidence type="ECO:0000259" key="11">
    <source>
        <dbReference type="Pfam" id="PF00999"/>
    </source>
</evidence>
<dbReference type="Proteomes" id="UP000380867">
    <property type="component" value="Unassembled WGS sequence"/>
</dbReference>
<comment type="subcellular location">
    <subcellularLocation>
        <location evidence="1 10">Cell membrane</location>
        <topology evidence="1 10">Multi-pass membrane protein</topology>
    </subcellularLocation>
</comment>
<feature type="transmembrane region" description="Helical" evidence="10">
    <location>
        <begin position="262"/>
        <end position="280"/>
    </location>
</feature>
<keyword evidence="13" id="KW-1185">Reference proteome</keyword>
<reference evidence="12" key="1">
    <citation type="submission" date="2019-09" db="EMBL/GenBank/DDBJ databases">
        <authorList>
            <person name="Li J."/>
        </authorList>
    </citation>
    <scope>NUCLEOTIDE SEQUENCE [LARGE SCALE GENOMIC DNA]</scope>
    <source>
        <strain evidence="12">JCM 14732</strain>
    </source>
</reference>
<dbReference type="NCBIfam" id="TIGR00831">
    <property type="entry name" value="a_cpa1"/>
    <property type="match status" value="1"/>
</dbReference>
<dbReference type="PANTHER" id="PTHR10110:SF86">
    <property type="entry name" value="SODIUM_HYDROGEN EXCHANGER 7"/>
    <property type="match status" value="1"/>
</dbReference>
<feature type="transmembrane region" description="Helical" evidence="10">
    <location>
        <begin position="81"/>
        <end position="103"/>
    </location>
</feature>
<dbReference type="PANTHER" id="PTHR10110">
    <property type="entry name" value="SODIUM/HYDROGEN EXCHANGER"/>
    <property type="match status" value="1"/>
</dbReference>
<dbReference type="OrthoDB" id="57886at2"/>
<dbReference type="AlphaFoldDB" id="A0A5M4FEH9"/>
<feature type="transmembrane region" description="Helical" evidence="10">
    <location>
        <begin position="115"/>
        <end position="137"/>
    </location>
</feature>
<evidence type="ECO:0000256" key="7">
    <source>
        <dbReference type="ARBA" id="ARBA00023065"/>
    </source>
</evidence>
<keyword evidence="7 10" id="KW-0406">Ion transport</keyword>
<evidence type="ECO:0000256" key="5">
    <source>
        <dbReference type="ARBA" id="ARBA00022989"/>
    </source>
</evidence>
<feature type="transmembrane region" description="Helical" evidence="10">
    <location>
        <begin position="300"/>
        <end position="325"/>
    </location>
</feature>
<feature type="transmembrane region" description="Helical" evidence="10">
    <location>
        <begin position="232"/>
        <end position="250"/>
    </location>
</feature>
<evidence type="ECO:0000256" key="6">
    <source>
        <dbReference type="ARBA" id="ARBA00023053"/>
    </source>
</evidence>
<gene>
    <name evidence="12" type="ORF">ESP70_010025</name>
</gene>
<dbReference type="Gene3D" id="6.10.140.1330">
    <property type="match status" value="1"/>
</dbReference>
<evidence type="ECO:0000256" key="9">
    <source>
        <dbReference type="ARBA" id="ARBA00023201"/>
    </source>
</evidence>
<feature type="transmembrane region" description="Helical" evidence="10">
    <location>
        <begin position="181"/>
        <end position="202"/>
    </location>
</feature>
<evidence type="ECO:0000313" key="12">
    <source>
        <dbReference type="EMBL" id="KAA1397682.1"/>
    </source>
</evidence>
<evidence type="ECO:0000256" key="10">
    <source>
        <dbReference type="RuleBase" id="RU366002"/>
    </source>
</evidence>
<dbReference type="GO" id="GO:0098719">
    <property type="term" value="P:sodium ion import across plasma membrane"/>
    <property type="evidence" value="ECO:0007669"/>
    <property type="project" value="TreeGrafter"/>
</dbReference>
<evidence type="ECO:0000256" key="8">
    <source>
        <dbReference type="ARBA" id="ARBA00023136"/>
    </source>
</evidence>
<protein>
    <submittedName>
        <fullName evidence="12">Na+/H+ antiporter</fullName>
    </submittedName>
</protein>